<evidence type="ECO:0000256" key="2">
    <source>
        <dbReference type="ARBA" id="ARBA00006432"/>
    </source>
</evidence>
<dbReference type="SUPFAM" id="SSF56801">
    <property type="entry name" value="Acetyl-CoA synthetase-like"/>
    <property type="match status" value="1"/>
</dbReference>
<organism evidence="4 5">
    <name type="scientific">Knufia fluminis</name>
    <dbReference type="NCBI Taxonomy" id="191047"/>
    <lineage>
        <taxon>Eukaryota</taxon>
        <taxon>Fungi</taxon>
        <taxon>Dikarya</taxon>
        <taxon>Ascomycota</taxon>
        <taxon>Pezizomycotina</taxon>
        <taxon>Eurotiomycetes</taxon>
        <taxon>Chaetothyriomycetidae</taxon>
        <taxon>Chaetothyriales</taxon>
        <taxon>Trichomeriaceae</taxon>
        <taxon>Knufia</taxon>
    </lineage>
</organism>
<dbReference type="InterPro" id="IPR000182">
    <property type="entry name" value="GNAT_dom"/>
</dbReference>
<keyword evidence="5" id="KW-1185">Reference proteome</keyword>
<dbReference type="FunFam" id="3.40.50.12780:FF:000003">
    <property type="entry name" value="Long-chain-fatty-acid--CoA ligase FadD"/>
    <property type="match status" value="1"/>
</dbReference>
<dbReference type="InterPro" id="IPR045851">
    <property type="entry name" value="AMP-bd_C_sf"/>
</dbReference>
<comment type="caution">
    <text evidence="4">The sequence shown here is derived from an EMBL/GenBank/DDBJ whole genome shotgun (WGS) entry which is preliminary data.</text>
</comment>
<dbReference type="EMBL" id="JAKLMC020000051">
    <property type="protein sequence ID" value="KAK5948231.1"/>
    <property type="molecule type" value="Genomic_DNA"/>
</dbReference>
<dbReference type="Pfam" id="PF13193">
    <property type="entry name" value="AMP-binding_C"/>
    <property type="match status" value="1"/>
</dbReference>
<evidence type="ECO:0000259" key="3">
    <source>
        <dbReference type="PROSITE" id="PS51186"/>
    </source>
</evidence>
<comment type="similarity">
    <text evidence="2">Belongs to the ATP-dependent AMP-binding enzyme family.</text>
</comment>
<dbReference type="InterPro" id="IPR020845">
    <property type="entry name" value="AMP-binding_CS"/>
</dbReference>
<reference evidence="4 5" key="1">
    <citation type="submission" date="2022-12" db="EMBL/GenBank/DDBJ databases">
        <title>Genomic features and morphological characterization of a novel Knufia sp. strain isolated from spacecraft assembly facility.</title>
        <authorList>
            <person name="Teixeira M."/>
            <person name="Chander A.M."/>
            <person name="Stajich J.E."/>
            <person name="Venkateswaran K."/>
        </authorList>
    </citation>
    <scope>NUCLEOTIDE SEQUENCE [LARGE SCALE GENOMIC DNA]</scope>
    <source>
        <strain evidence="4 5">FJI-L2-BK-P2</strain>
    </source>
</reference>
<proteinExistence type="inferred from homology"/>
<dbReference type="Gene3D" id="3.40.630.30">
    <property type="match status" value="1"/>
</dbReference>
<dbReference type="Pfam" id="PF00583">
    <property type="entry name" value="Acetyltransf_1"/>
    <property type="match status" value="1"/>
</dbReference>
<name>A0AAN8I3D1_9EURO</name>
<dbReference type="Pfam" id="PF00501">
    <property type="entry name" value="AMP-binding"/>
    <property type="match status" value="1"/>
</dbReference>
<dbReference type="PANTHER" id="PTHR43201:SF6">
    <property type="entry name" value="ACYL COA SYNTHETASE (EUROFUNG)"/>
    <property type="match status" value="1"/>
</dbReference>
<dbReference type="GO" id="GO:0031956">
    <property type="term" value="F:medium-chain fatty acid-CoA ligase activity"/>
    <property type="evidence" value="ECO:0007669"/>
    <property type="project" value="TreeGrafter"/>
</dbReference>
<dbReference type="CDD" id="cd04301">
    <property type="entry name" value="NAT_SF"/>
    <property type="match status" value="1"/>
</dbReference>
<dbReference type="Gene3D" id="3.30.300.30">
    <property type="match status" value="1"/>
</dbReference>
<dbReference type="Proteomes" id="UP001316803">
    <property type="component" value="Unassembled WGS sequence"/>
</dbReference>
<evidence type="ECO:0000313" key="5">
    <source>
        <dbReference type="Proteomes" id="UP001316803"/>
    </source>
</evidence>
<gene>
    <name evidence="4" type="ORF">OHC33_010779</name>
</gene>
<feature type="domain" description="N-acetyltransferase" evidence="3">
    <location>
        <begin position="62"/>
        <end position="214"/>
    </location>
</feature>
<dbReference type="PANTHER" id="PTHR43201">
    <property type="entry name" value="ACYL-COA SYNTHETASE"/>
    <property type="match status" value="1"/>
</dbReference>
<dbReference type="GO" id="GO:0006631">
    <property type="term" value="P:fatty acid metabolic process"/>
    <property type="evidence" value="ECO:0007669"/>
    <property type="project" value="TreeGrafter"/>
</dbReference>
<dbReference type="AlphaFoldDB" id="A0AAN8I3D1"/>
<dbReference type="InterPro" id="IPR016181">
    <property type="entry name" value="Acyl_CoA_acyltransferase"/>
</dbReference>
<dbReference type="PROSITE" id="PS51186">
    <property type="entry name" value="GNAT"/>
    <property type="match status" value="1"/>
</dbReference>
<dbReference type="InterPro" id="IPR042099">
    <property type="entry name" value="ANL_N_sf"/>
</dbReference>
<dbReference type="InterPro" id="IPR025110">
    <property type="entry name" value="AMP-bd_C"/>
</dbReference>
<sequence>MGFVVLPASIPDIRKVYDVYFAAFDGELVTQILFPWDIHNEEFRSGHTTHTLEYWHKDNLQYTYKCVDTDTDEIVGMSLWDFHWEERSQEQRKLPAVDWLEGEQKKRAEEFIRAFWQRKEELIGGRQHVYCHVVAVHPKYQRRGIGGMLTRPGMEVAEQLKVPLYLEATDRAVRLYEKLGFEKLSKGIFLGPEVAGGEGSLEAPVMVRMPSSLGQTTFGEWTKKRRRSRRQSDKPDANMLTQAIPSTAPTTSLATRYQYGTILPHQNSVQLSVAHGPSDVPLLDFKLAELLDFQCEQYGLQECLVIPWTGARWTYDFLRQESIMLARAMAAQGIRPGDRVGIMAGNCEQYVSVLFGCMRIGAILVITNNTYTSSEARYALDFTACRLLFTTPFIGRHDNRKLLSELISQGKTEDIVILRGFAGEFQSYTNLIEQGSTLDDFLINDCNTRFTNHDVCNLQFTSGTTGHPKAAMLTHHSILNNSRFIGDRMNLTDTDTLCCPPPLFHCFGLVLGLLATLTHGGKIVYPSETFDAAACLQSIPDEQCTAIHGVPAMFDSMFSLPRPSNFDSHRLRTGIIAGAPVPKHLMELLVHEFGMVEFTSSYGLTEASPTCFNAYHNDPIHKKLSTVGHPMPYVHVKIVDRAQRIVPIGTKGELCIAGYQLQKGYWNNRAKTDEVMIRDETGVLWLHTGDEAVMHEDGSCSITGRYKEIIIRGGENIYPLEIEERLVKHSEIERAIVVGVKHKRYGEVVAAFLQRAGSVPMEPIKGEEQAEAVAEAIECGEPEKLTKSVKSASATNMSRLSDEQIRDWVREKLGRHKAPAHIFWLGEDGVPADVPLTGSGKVRKFEMAKVAERSLERRDGSKL</sequence>
<dbReference type="PROSITE" id="PS00455">
    <property type="entry name" value="AMP_BINDING"/>
    <property type="match status" value="1"/>
</dbReference>
<dbReference type="Gene3D" id="3.40.50.12780">
    <property type="entry name" value="N-terminal domain of ligase-like"/>
    <property type="match status" value="1"/>
</dbReference>
<evidence type="ECO:0000313" key="4">
    <source>
        <dbReference type="EMBL" id="KAK5948231.1"/>
    </source>
</evidence>
<accession>A0AAN8I3D1</accession>
<dbReference type="GO" id="GO:0016747">
    <property type="term" value="F:acyltransferase activity, transferring groups other than amino-acyl groups"/>
    <property type="evidence" value="ECO:0007669"/>
    <property type="project" value="InterPro"/>
</dbReference>
<comment type="pathway">
    <text evidence="1">Siderophore biosynthesis.</text>
</comment>
<protein>
    <submittedName>
        <fullName evidence="4">NRPS-like protein biosynthetic cluster</fullName>
    </submittedName>
</protein>
<dbReference type="SUPFAM" id="SSF55729">
    <property type="entry name" value="Acyl-CoA N-acyltransferases (Nat)"/>
    <property type="match status" value="1"/>
</dbReference>
<dbReference type="InterPro" id="IPR000873">
    <property type="entry name" value="AMP-dep_synth/lig_dom"/>
</dbReference>
<evidence type="ECO:0000256" key="1">
    <source>
        <dbReference type="ARBA" id="ARBA00004924"/>
    </source>
</evidence>